<dbReference type="PANTHER" id="PTHR43549:SF2">
    <property type="entry name" value="MULTIDRUG RESISTANCE PROTEIN NORM-RELATED"/>
    <property type="match status" value="1"/>
</dbReference>
<sequence>MGATSTIMPYAKKYAIIFVISTVFSAANVTAGNLAVSQGASNISLTAMLTGTILNMILDPIFIYTLHLGVQGAAIATLISQIVTSAIYVRFFAGGNTFVKVGFSYFKPTSQIYGEIIKIGISTLLLQLLSSLSMSLISNAASNYGDEAVAAIGIVLRIVTLGANVVIGYMKGFRPMAGFNYGAQNYLRLRSAIKSCMQWTTGFCIIWTALIFLLANPILSLFSNDPQVLSIVVPALRANTIMFFTFGLQFTYSTLYLAMGKALAGGILNVCRQGIMIIPVILLLPTMLGLTGIIYAQAVADLLTTIVTIIFAISIHKKLSQVENSVGISN</sequence>
<feature type="transmembrane region" description="Helical" evidence="7">
    <location>
        <begin position="149"/>
        <end position="170"/>
    </location>
</feature>
<feature type="transmembrane region" description="Helical" evidence="7">
    <location>
        <begin position="112"/>
        <end position="137"/>
    </location>
</feature>
<evidence type="ECO:0000256" key="1">
    <source>
        <dbReference type="ARBA" id="ARBA00004651"/>
    </source>
</evidence>
<feature type="transmembrane region" description="Helical" evidence="7">
    <location>
        <begin position="270"/>
        <end position="288"/>
    </location>
</feature>
<evidence type="ECO:0000256" key="7">
    <source>
        <dbReference type="SAM" id="Phobius"/>
    </source>
</evidence>
<dbReference type="STRING" id="36847.CLNEO_23600"/>
<dbReference type="EMBL" id="LRVM01000009">
    <property type="protein sequence ID" value="KXL52195.1"/>
    <property type="molecule type" value="Genomic_DNA"/>
</dbReference>
<keyword evidence="4 7" id="KW-0812">Transmembrane</keyword>
<keyword evidence="5 7" id="KW-1133">Transmembrane helix</keyword>
<name>A0A136WCE7_9FIRM</name>
<evidence type="ECO:0000256" key="6">
    <source>
        <dbReference type="ARBA" id="ARBA00023136"/>
    </source>
</evidence>
<evidence type="ECO:0000313" key="9">
    <source>
        <dbReference type="Proteomes" id="UP000070539"/>
    </source>
</evidence>
<dbReference type="PATRIC" id="fig|36847.3.peg.2749"/>
<reference evidence="8 9" key="1">
    <citation type="submission" date="2016-01" db="EMBL/GenBank/DDBJ databases">
        <title>Genome sequence of Clostridium neopropionicum X4, DSM-3847.</title>
        <authorList>
            <person name="Poehlein A."/>
            <person name="Beck M.H."/>
            <person name="Bengelsdorf F.R."/>
            <person name="Daniel R."/>
            <person name="Duerre P."/>
        </authorList>
    </citation>
    <scope>NUCLEOTIDE SEQUENCE [LARGE SCALE GENOMIC DNA]</scope>
    <source>
        <strain evidence="8 9">DSM-3847</strain>
    </source>
</reference>
<proteinExistence type="predicted"/>
<keyword evidence="2" id="KW-0813">Transport</keyword>
<dbReference type="GO" id="GO:0015297">
    <property type="term" value="F:antiporter activity"/>
    <property type="evidence" value="ECO:0007669"/>
    <property type="project" value="InterPro"/>
</dbReference>
<evidence type="ECO:0000256" key="5">
    <source>
        <dbReference type="ARBA" id="ARBA00022989"/>
    </source>
</evidence>
<dbReference type="RefSeq" id="WP_066089335.1">
    <property type="nucleotide sequence ID" value="NZ_LRVM01000009.1"/>
</dbReference>
<evidence type="ECO:0000256" key="4">
    <source>
        <dbReference type="ARBA" id="ARBA00022692"/>
    </source>
</evidence>
<organism evidence="8 9">
    <name type="scientific">Anaerotignum neopropionicum</name>
    <dbReference type="NCBI Taxonomy" id="36847"/>
    <lineage>
        <taxon>Bacteria</taxon>
        <taxon>Bacillati</taxon>
        <taxon>Bacillota</taxon>
        <taxon>Clostridia</taxon>
        <taxon>Lachnospirales</taxon>
        <taxon>Anaerotignaceae</taxon>
        <taxon>Anaerotignum</taxon>
    </lineage>
</organism>
<dbReference type="OrthoDB" id="9811110at2"/>
<dbReference type="Pfam" id="PF01554">
    <property type="entry name" value="MatE"/>
    <property type="match status" value="1"/>
</dbReference>
<gene>
    <name evidence="8" type="primary">mepA_5</name>
    <name evidence="8" type="ORF">CLNEO_23600</name>
</gene>
<dbReference type="InterPro" id="IPR052031">
    <property type="entry name" value="Membrane_Transporter-Flippase"/>
</dbReference>
<evidence type="ECO:0000256" key="3">
    <source>
        <dbReference type="ARBA" id="ARBA00022475"/>
    </source>
</evidence>
<protein>
    <submittedName>
        <fullName evidence="8">Multidrug export protein MepA</fullName>
    </submittedName>
</protein>
<keyword evidence="9" id="KW-1185">Reference proteome</keyword>
<accession>A0A136WCE7</accession>
<evidence type="ECO:0000256" key="2">
    <source>
        <dbReference type="ARBA" id="ARBA00022448"/>
    </source>
</evidence>
<feature type="transmembrane region" description="Helical" evidence="7">
    <location>
        <begin position="14"/>
        <end position="36"/>
    </location>
</feature>
<dbReference type="InterPro" id="IPR002528">
    <property type="entry name" value="MATE_fam"/>
</dbReference>
<feature type="transmembrane region" description="Helical" evidence="7">
    <location>
        <begin position="294"/>
        <end position="315"/>
    </location>
</feature>
<feature type="transmembrane region" description="Helical" evidence="7">
    <location>
        <begin position="235"/>
        <end position="258"/>
    </location>
</feature>
<feature type="transmembrane region" description="Helical" evidence="7">
    <location>
        <begin position="70"/>
        <end position="91"/>
    </location>
</feature>
<feature type="transmembrane region" description="Helical" evidence="7">
    <location>
        <begin position="196"/>
        <end position="215"/>
    </location>
</feature>
<feature type="transmembrane region" description="Helical" evidence="7">
    <location>
        <begin position="43"/>
        <end position="64"/>
    </location>
</feature>
<keyword evidence="3" id="KW-1003">Cell membrane</keyword>
<comment type="caution">
    <text evidence="8">The sequence shown here is derived from an EMBL/GenBank/DDBJ whole genome shotgun (WGS) entry which is preliminary data.</text>
</comment>
<dbReference type="Proteomes" id="UP000070539">
    <property type="component" value="Unassembled WGS sequence"/>
</dbReference>
<keyword evidence="6 7" id="KW-0472">Membrane</keyword>
<comment type="subcellular location">
    <subcellularLocation>
        <location evidence="1">Cell membrane</location>
        <topology evidence="1">Multi-pass membrane protein</topology>
    </subcellularLocation>
</comment>
<dbReference type="AlphaFoldDB" id="A0A136WCE7"/>
<dbReference type="PANTHER" id="PTHR43549">
    <property type="entry name" value="MULTIDRUG RESISTANCE PROTEIN YPNP-RELATED"/>
    <property type="match status" value="1"/>
</dbReference>
<dbReference type="GO" id="GO:0042910">
    <property type="term" value="F:xenobiotic transmembrane transporter activity"/>
    <property type="evidence" value="ECO:0007669"/>
    <property type="project" value="InterPro"/>
</dbReference>
<dbReference type="GO" id="GO:0005886">
    <property type="term" value="C:plasma membrane"/>
    <property type="evidence" value="ECO:0007669"/>
    <property type="project" value="UniProtKB-SubCell"/>
</dbReference>
<evidence type="ECO:0000313" key="8">
    <source>
        <dbReference type="EMBL" id="KXL52195.1"/>
    </source>
</evidence>